<dbReference type="Gene3D" id="3.20.20.80">
    <property type="entry name" value="Glycosidases"/>
    <property type="match status" value="1"/>
</dbReference>
<dbReference type="RefSeq" id="XP_044546566.1">
    <property type="nucleotide sequence ID" value="XM_044697409.1"/>
</dbReference>
<feature type="active site" description="Nucleophile" evidence="5">
    <location>
        <position position="435"/>
    </location>
</feature>
<evidence type="ECO:0000256" key="8">
    <source>
        <dbReference type="SAM" id="MobiDB-lite"/>
    </source>
</evidence>
<evidence type="ECO:0000256" key="3">
    <source>
        <dbReference type="ARBA" id="ARBA00022801"/>
    </source>
</evidence>
<dbReference type="PROSITE" id="PS00572">
    <property type="entry name" value="GLYCOSYL_HYDROL_F1_1"/>
    <property type="match status" value="1"/>
</dbReference>
<dbReference type="GO" id="GO:0005975">
    <property type="term" value="P:carbohydrate metabolic process"/>
    <property type="evidence" value="ECO:0007669"/>
    <property type="project" value="InterPro"/>
</dbReference>
<dbReference type="InterPro" id="IPR018120">
    <property type="entry name" value="Glyco_hydro_1_AS"/>
</dbReference>
<evidence type="ECO:0000313" key="10">
    <source>
        <dbReference type="Proteomes" id="UP000816034"/>
    </source>
</evidence>
<accession>A0AA88KLU6</accession>
<dbReference type="Pfam" id="PF00232">
    <property type="entry name" value="Glyco_hydro_1"/>
    <property type="match status" value="1"/>
</dbReference>
<name>A0AA88KLU6_NAELO</name>
<protein>
    <recommendedName>
        <fullName evidence="2">beta-glucosidase</fullName>
        <ecNumber evidence="2">3.2.1.21</ecNumber>
    </recommendedName>
</protein>
<gene>
    <name evidence="9" type="ORF">C9374_007443</name>
</gene>
<evidence type="ECO:0000313" key="9">
    <source>
        <dbReference type="EMBL" id="KAG2379304.1"/>
    </source>
</evidence>
<feature type="region of interest" description="Disordered" evidence="8">
    <location>
        <begin position="360"/>
        <end position="380"/>
    </location>
</feature>
<evidence type="ECO:0000256" key="2">
    <source>
        <dbReference type="ARBA" id="ARBA00012744"/>
    </source>
</evidence>
<dbReference type="PANTHER" id="PTHR10353:SF36">
    <property type="entry name" value="LP05116P"/>
    <property type="match status" value="1"/>
</dbReference>
<reference evidence="9 10" key="1">
    <citation type="journal article" date="2018" name="BMC Genomics">
        <title>The genome of Naegleria lovaniensis, the basis for a comparative approach to unravel pathogenicity factors of the human pathogenic amoeba N. fowleri.</title>
        <authorList>
            <person name="Liechti N."/>
            <person name="Schurch N."/>
            <person name="Bruggmann R."/>
            <person name="Wittwer M."/>
        </authorList>
    </citation>
    <scope>NUCLEOTIDE SEQUENCE [LARGE SCALE GENOMIC DNA]</scope>
    <source>
        <strain evidence="9 10">ATCC 30569</strain>
    </source>
</reference>
<keyword evidence="3 7" id="KW-0378">Hydrolase</keyword>
<dbReference type="PRINTS" id="PR00131">
    <property type="entry name" value="GLHYDRLASE1"/>
</dbReference>
<dbReference type="AlphaFoldDB" id="A0AA88KLU6"/>
<dbReference type="Proteomes" id="UP000816034">
    <property type="component" value="Unassembled WGS sequence"/>
</dbReference>
<evidence type="ECO:0000256" key="5">
    <source>
        <dbReference type="PROSITE-ProRule" id="PRU10055"/>
    </source>
</evidence>
<keyword evidence="4 7" id="KW-0326">Glycosidase</keyword>
<comment type="caution">
    <text evidence="9">The sequence shown here is derived from an EMBL/GenBank/DDBJ whole genome shotgun (WGS) entry which is preliminary data.</text>
</comment>
<dbReference type="InterPro" id="IPR033132">
    <property type="entry name" value="GH_1_N_CS"/>
</dbReference>
<evidence type="ECO:0000256" key="7">
    <source>
        <dbReference type="RuleBase" id="RU004468"/>
    </source>
</evidence>
<dbReference type="EMBL" id="PYSW02000029">
    <property type="protein sequence ID" value="KAG2379304.1"/>
    <property type="molecule type" value="Genomic_DNA"/>
</dbReference>
<evidence type="ECO:0000256" key="4">
    <source>
        <dbReference type="ARBA" id="ARBA00023295"/>
    </source>
</evidence>
<dbReference type="InterPro" id="IPR001360">
    <property type="entry name" value="Glyco_hydro_1"/>
</dbReference>
<dbReference type="PROSITE" id="PS00653">
    <property type="entry name" value="GLYCOSYL_HYDROL_F1_2"/>
    <property type="match status" value="1"/>
</dbReference>
<dbReference type="EC" id="3.2.1.21" evidence="2"/>
<sequence length="535" mass="61861">MVFNDHNLSLLFVFKTSIEKNILQQPRILFNLPSQPTDHNMESIIPFPPDFKFGTATAAYQIEGAFNQDGRGLSVWDQFAHTFGKTHNGDHGDTACDHYHRMEQDTDLLFDELGIKNYRMSISWTRLLPNGLLSGGINEKGVEYYNREINYLISKGVNVVITLFHWDYPQYLQDQFQGWLSKEEAISAFRDYAELCFKLFGDRVKCWITLNEPAVVAWYGYGMGTAAPGRSSSNGGNSSTEPYLVAHHQLLAHAHAVHIYRTKYQQEQKGKMGITVNSSYYQPLDENNPLDVQAAETQQVFKLGWFLDPVVFGDYPQIMKDRVKERLPEFSSEEKHLLKQSFDFIGLNHYTTRYVTTFSRHENETSTSNETKSQDSTQEKTWHTDAGGKIVMEKNGQLIGEQAESAWINVVPWGIRKILNWISQRYHDPEIYITENGVSVPNEHSLPLSQALHDTFRVNYLQQYLKQVSLAVMEDHVNVKAYFVWSFMDNFEWADGYSKRFGLIHVDYNGEHGEKLKRYVKDSAKWYSKQIQNFN</sequence>
<dbReference type="SUPFAM" id="SSF51445">
    <property type="entry name" value="(Trans)glycosidases"/>
    <property type="match status" value="1"/>
</dbReference>
<organism evidence="9 10">
    <name type="scientific">Naegleria lovaniensis</name>
    <name type="common">Amoeba</name>
    <dbReference type="NCBI Taxonomy" id="51637"/>
    <lineage>
        <taxon>Eukaryota</taxon>
        <taxon>Discoba</taxon>
        <taxon>Heterolobosea</taxon>
        <taxon>Tetramitia</taxon>
        <taxon>Eutetramitia</taxon>
        <taxon>Vahlkampfiidae</taxon>
        <taxon>Naegleria</taxon>
    </lineage>
</organism>
<feature type="compositionally biased region" description="Polar residues" evidence="8">
    <location>
        <begin position="365"/>
        <end position="376"/>
    </location>
</feature>
<keyword evidence="10" id="KW-1185">Reference proteome</keyword>
<evidence type="ECO:0000256" key="1">
    <source>
        <dbReference type="ARBA" id="ARBA00010838"/>
    </source>
</evidence>
<dbReference type="PANTHER" id="PTHR10353">
    <property type="entry name" value="GLYCOSYL HYDROLASE"/>
    <property type="match status" value="1"/>
</dbReference>
<dbReference type="FunFam" id="3.20.20.80:FF:000020">
    <property type="entry name" value="Beta-glucosidase 12"/>
    <property type="match status" value="1"/>
</dbReference>
<proteinExistence type="inferred from homology"/>
<dbReference type="GeneID" id="68099897"/>
<dbReference type="GO" id="GO:0008422">
    <property type="term" value="F:beta-glucosidase activity"/>
    <property type="evidence" value="ECO:0007669"/>
    <property type="project" value="TreeGrafter"/>
</dbReference>
<comment type="similarity">
    <text evidence="1 6">Belongs to the glycosyl hydrolase 1 family.</text>
</comment>
<evidence type="ECO:0000256" key="6">
    <source>
        <dbReference type="RuleBase" id="RU003690"/>
    </source>
</evidence>
<dbReference type="InterPro" id="IPR017853">
    <property type="entry name" value="GH"/>
</dbReference>